<evidence type="ECO:0000313" key="1">
    <source>
        <dbReference type="EMBL" id="KAL1612340.1"/>
    </source>
</evidence>
<proteinExistence type="predicted"/>
<accession>A0ABR3S6L3</accession>
<evidence type="ECO:0000313" key="2">
    <source>
        <dbReference type="Proteomes" id="UP001521785"/>
    </source>
</evidence>
<name>A0ABR3S6L3_9PLEO</name>
<keyword evidence="2" id="KW-1185">Reference proteome</keyword>
<dbReference type="Proteomes" id="UP001521785">
    <property type="component" value="Unassembled WGS sequence"/>
</dbReference>
<comment type="caution">
    <text evidence="1">The sequence shown here is derived from an EMBL/GenBank/DDBJ whole genome shotgun (WGS) entry which is preliminary data.</text>
</comment>
<reference evidence="1 2" key="1">
    <citation type="submission" date="2024-02" db="EMBL/GenBank/DDBJ databases">
        <title>De novo assembly and annotation of 12 fungi associated with fruit tree decline syndrome in Ontario, Canada.</title>
        <authorList>
            <person name="Sulman M."/>
            <person name="Ellouze W."/>
            <person name="Ilyukhin E."/>
        </authorList>
    </citation>
    <scope>NUCLEOTIDE SEQUENCE [LARGE SCALE GENOMIC DNA]</scope>
    <source>
        <strain evidence="1 2">M42-189</strain>
    </source>
</reference>
<dbReference type="EMBL" id="JAKJXO020000001">
    <property type="protein sequence ID" value="KAL1612340.1"/>
    <property type="molecule type" value="Genomic_DNA"/>
</dbReference>
<organism evidence="1 2">
    <name type="scientific">Paraconiothyrium brasiliense</name>
    <dbReference type="NCBI Taxonomy" id="300254"/>
    <lineage>
        <taxon>Eukaryota</taxon>
        <taxon>Fungi</taxon>
        <taxon>Dikarya</taxon>
        <taxon>Ascomycota</taxon>
        <taxon>Pezizomycotina</taxon>
        <taxon>Dothideomycetes</taxon>
        <taxon>Pleosporomycetidae</taxon>
        <taxon>Pleosporales</taxon>
        <taxon>Massarineae</taxon>
        <taxon>Didymosphaeriaceae</taxon>
        <taxon>Paraconiothyrium</taxon>
    </lineage>
</organism>
<sequence length="153" mass="17572">MRDCYTINFSNTRNTTTFLTFSSLEEATGNFEALVHQISQVYKDKLTPGIDGSRKSVGALFLNRDSGTIWGSLWIDKLEPEFVEVVRKLGEVTVPRPRWEVKQAEWVDSDKVWSVLVEDRLTKTMNMYTMDTFDCTEKPWERTGNNTYAADVG</sequence>
<gene>
    <name evidence="1" type="ORF">SLS60_000566</name>
</gene>
<protein>
    <submittedName>
        <fullName evidence="1">Uncharacterized protein</fullName>
    </submittedName>
</protein>